<evidence type="ECO:0000256" key="1">
    <source>
        <dbReference type="SAM" id="MobiDB-lite"/>
    </source>
</evidence>
<reference evidence="3" key="1">
    <citation type="submission" date="2021-01" db="EMBL/GenBank/DDBJ databases">
        <authorList>
            <person name="Corre E."/>
            <person name="Pelletier E."/>
            <person name="Niang G."/>
            <person name="Scheremetjew M."/>
            <person name="Finn R."/>
            <person name="Kale V."/>
            <person name="Holt S."/>
            <person name="Cochrane G."/>
            <person name="Meng A."/>
            <person name="Brown T."/>
            <person name="Cohen L."/>
        </authorList>
    </citation>
    <scope>NUCLEOTIDE SEQUENCE</scope>
    <source>
        <strain evidence="3">GSO104</strain>
    </source>
</reference>
<feature type="region of interest" description="Disordered" evidence="1">
    <location>
        <begin position="108"/>
        <end position="263"/>
    </location>
</feature>
<sequence>MAKEKQTTKTVNVYVVRHAESRYNEAKKKHDLVSWIGETDHGLSEKGVRQCINLNSTIRSAAASGCNDAKLILSRELTLSSPFSRAILTAHLALPLNRSENAETKYVENLEDGGLKPEDTEVELDDGKAKSEDGEEKTGDSEGNPEDGKTKPEDGEGKTGDSEGKPEGGEEKPEEGKGKSEDGESEPEDGESEPEDGEVEPEDSDGKGSEGDGCSEVDNKEEEKKDSADQKLEESKEEKIKVEDAAGNDSKEEEKKEQQNHHKVVTLPDAREACLIPIFCNDSIGTPRDQIHLKISAEFAAAKKVDEKDIINSLPHLEVDTSRVTSETWWNIGEKESVVSERLGKLLCSLYDEADGSGNTSTGEGAVVLVAHSRVIRTLIRDYGDDGAENSTLSQMKDGFVDNCTVVRLTLKANLGQKKEGGRTTTPPHIVDAALLFGTGLAKEKPKKKRMICF</sequence>
<protein>
    <submittedName>
        <fullName evidence="3">Uncharacterized protein</fullName>
    </submittedName>
</protein>
<feature type="compositionally biased region" description="Acidic residues" evidence="1">
    <location>
        <begin position="183"/>
        <end position="203"/>
    </location>
</feature>
<dbReference type="CDD" id="cd07067">
    <property type="entry name" value="HP_PGM_like"/>
    <property type="match status" value="1"/>
</dbReference>
<dbReference type="InterPro" id="IPR029033">
    <property type="entry name" value="His_PPase_superfam"/>
</dbReference>
<accession>A0A6V2CYU4</accession>
<dbReference type="SMART" id="SM00855">
    <property type="entry name" value="PGAM"/>
    <property type="match status" value="1"/>
</dbReference>
<name>A0A6V2CYU4_9STRA</name>
<gene>
    <name evidence="2" type="ORF">DBRI00130_LOCUS9373</name>
    <name evidence="3" type="ORF">DBRI00130_LOCUS9377</name>
    <name evidence="4" type="ORF">DBRI00130_LOCUS9381</name>
</gene>
<dbReference type="EMBL" id="HBNS01011600">
    <property type="protein sequence ID" value="CAE4596697.1"/>
    <property type="molecule type" value="Transcribed_RNA"/>
</dbReference>
<dbReference type="SUPFAM" id="SSF53254">
    <property type="entry name" value="Phosphoglycerate mutase-like"/>
    <property type="match status" value="1"/>
</dbReference>
<evidence type="ECO:0000313" key="4">
    <source>
        <dbReference type="EMBL" id="CAE4596705.1"/>
    </source>
</evidence>
<evidence type="ECO:0000313" key="3">
    <source>
        <dbReference type="EMBL" id="CAE4596697.1"/>
    </source>
</evidence>
<dbReference type="EMBL" id="HBNS01011604">
    <property type="protein sequence ID" value="CAE4596705.1"/>
    <property type="molecule type" value="Transcribed_RNA"/>
</dbReference>
<proteinExistence type="predicted"/>
<dbReference type="PANTHER" id="PTHR48100">
    <property type="entry name" value="BROAD-SPECIFICITY PHOSPHATASE YOR283W-RELATED"/>
    <property type="match status" value="1"/>
</dbReference>
<dbReference type="Gene3D" id="3.40.50.1240">
    <property type="entry name" value="Phosphoglycerate mutase-like"/>
    <property type="match status" value="1"/>
</dbReference>
<dbReference type="EMBL" id="HBNS01011595">
    <property type="protein sequence ID" value="CAE4596688.1"/>
    <property type="molecule type" value="Transcribed_RNA"/>
</dbReference>
<dbReference type="GO" id="GO:0016791">
    <property type="term" value="F:phosphatase activity"/>
    <property type="evidence" value="ECO:0007669"/>
    <property type="project" value="TreeGrafter"/>
</dbReference>
<organism evidence="3">
    <name type="scientific">Ditylum brightwellii</name>
    <dbReference type="NCBI Taxonomy" id="49249"/>
    <lineage>
        <taxon>Eukaryota</taxon>
        <taxon>Sar</taxon>
        <taxon>Stramenopiles</taxon>
        <taxon>Ochrophyta</taxon>
        <taxon>Bacillariophyta</taxon>
        <taxon>Mediophyceae</taxon>
        <taxon>Lithodesmiophycidae</taxon>
        <taxon>Lithodesmiales</taxon>
        <taxon>Lithodesmiaceae</taxon>
        <taxon>Ditylum</taxon>
    </lineage>
</organism>
<dbReference type="AlphaFoldDB" id="A0A6V2CYU4"/>
<dbReference type="InterPro" id="IPR050275">
    <property type="entry name" value="PGM_Phosphatase"/>
</dbReference>
<dbReference type="InterPro" id="IPR013078">
    <property type="entry name" value="His_Pase_superF_clade-1"/>
</dbReference>
<evidence type="ECO:0000313" key="2">
    <source>
        <dbReference type="EMBL" id="CAE4596688.1"/>
    </source>
</evidence>
<feature type="compositionally biased region" description="Basic and acidic residues" evidence="1">
    <location>
        <begin position="108"/>
        <end position="182"/>
    </location>
</feature>
<feature type="compositionally biased region" description="Basic and acidic residues" evidence="1">
    <location>
        <begin position="217"/>
        <end position="260"/>
    </location>
</feature>